<name>R1E5W8_NANST</name>
<feature type="transmembrane region" description="Helical" evidence="1">
    <location>
        <begin position="6"/>
        <end position="27"/>
    </location>
</feature>
<evidence type="ECO:0000313" key="2">
    <source>
        <dbReference type="EMBL" id="EOD42792.1"/>
    </source>
</evidence>
<dbReference type="AlphaFoldDB" id="R1E5W8"/>
<reference evidence="2 3" key="1">
    <citation type="submission" date="2013-02" db="EMBL/GenBank/DDBJ databases">
        <title>Insights into archaeal evolution and symbiosis from the genomes of a Nanoarchaeon and its crenarchaeal host from Yellowstone National Park.</title>
        <authorList>
            <person name="Podar M."/>
            <person name="Makarova K.S."/>
            <person name="Graham D.E."/>
            <person name="Wolf Y.I."/>
            <person name="Koonin E.V."/>
            <person name="Reysenbach A.-L."/>
        </authorList>
    </citation>
    <scope>NUCLEOTIDE SEQUENCE [LARGE SCALE GENOMIC DNA]</scope>
</reference>
<dbReference type="Proteomes" id="UP000053279">
    <property type="component" value="Unassembled WGS sequence"/>
</dbReference>
<dbReference type="EMBL" id="APJZ01000001">
    <property type="protein sequence ID" value="EOD42792.1"/>
    <property type="molecule type" value="Genomic_DNA"/>
</dbReference>
<comment type="caution">
    <text evidence="2">The sequence shown here is derived from an EMBL/GenBank/DDBJ whole genome shotgun (WGS) entry which is preliminary data.</text>
</comment>
<proteinExistence type="predicted"/>
<evidence type="ECO:0000256" key="1">
    <source>
        <dbReference type="SAM" id="Phobius"/>
    </source>
</evidence>
<sequence length="152" mass="17175">MRSDFLTTLVIIFGIILGITVILYLFVPPQVILKLLGKNTQSSNSVSFKISYMYYTSNSIYAIIYNGGPDIDLSNMQITYTYSQNSYQTGTCNIVVNNYTLPSNSQEIIELNCTNEDLIINNLMLNKGSYEFSFKYGNTIQQAPLPFKISNQ</sequence>
<keyword evidence="1" id="KW-1133">Transmembrane helix</keyword>
<organism evidence="2 3">
    <name type="scientific">Nanobsidianus stetteri</name>
    <dbReference type="NCBI Taxonomy" id="1294122"/>
    <lineage>
        <taxon>Archaea</taxon>
        <taxon>Nanobdellota</taxon>
        <taxon>Candidatus Nanoarchaeia</taxon>
        <taxon>Nanoarchaeales</taxon>
        <taxon>Nanopusillaceae</taxon>
        <taxon>Candidatus Nanobsidianus</taxon>
    </lineage>
</organism>
<keyword evidence="1" id="KW-0472">Membrane</keyword>
<keyword evidence="3" id="KW-1185">Reference proteome</keyword>
<protein>
    <submittedName>
        <fullName evidence="2">Uncharacterized protein</fullName>
    </submittedName>
</protein>
<keyword evidence="1" id="KW-0812">Transmembrane</keyword>
<evidence type="ECO:0000313" key="3">
    <source>
        <dbReference type="Proteomes" id="UP000053279"/>
    </source>
</evidence>
<gene>
    <name evidence="2" type="ORF">Nst1_131</name>
</gene>
<accession>R1E5W8</accession>